<dbReference type="Pfam" id="PF00381">
    <property type="entry name" value="PTS-HPr"/>
    <property type="match status" value="1"/>
</dbReference>
<feature type="domain" description="HPr" evidence="6">
    <location>
        <begin position="1"/>
        <end position="90"/>
    </location>
</feature>
<dbReference type="InterPro" id="IPR002114">
    <property type="entry name" value="PTS_HPr_Ser_P_site"/>
</dbReference>
<keyword evidence="8" id="KW-1185">Reference proteome</keyword>
<name>A0A3P7PZC9_9FIRM</name>
<dbReference type="PRINTS" id="PR00107">
    <property type="entry name" value="PHOSPHOCPHPR"/>
</dbReference>
<gene>
    <name evidence="7" type="primary">ptsH</name>
    <name evidence="7" type="ORF">PATL70BA_2591</name>
</gene>
<evidence type="ECO:0000259" key="6">
    <source>
        <dbReference type="PROSITE" id="PS51350"/>
    </source>
</evidence>
<evidence type="ECO:0000256" key="2">
    <source>
        <dbReference type="ARBA" id="ARBA00004496"/>
    </source>
</evidence>
<evidence type="ECO:0000256" key="4">
    <source>
        <dbReference type="ARBA" id="ARBA00022490"/>
    </source>
</evidence>
<sequence length="90" mass="9846">MVKKDFVLEAEEGLHARPASMLAKVAMKYTCDIKLMKSGKSDKVFQPKSILSLMSVGAAKGERLTFVAEGDDEVQAMESISQLFTSNFQG</sequence>
<protein>
    <recommendedName>
        <fullName evidence="3">Phosphocarrier protein HPr</fullName>
    </recommendedName>
</protein>
<comment type="function">
    <text evidence="1">General (non sugar-specific) component of the phosphoenolpyruvate-dependent sugar phosphotransferase system (sugar PTS). This major carbohydrate active-transport system catalyzes the phosphorylation of incoming sugar substrates concomitantly with their translocation across the cell membrane. The phosphoryl group from phosphoenolpyruvate (PEP) is transferred to the phosphoryl carrier protein HPr by enzyme I. Phospho-HPr then transfers it to the PTS EIIA domain.</text>
</comment>
<evidence type="ECO:0000313" key="7">
    <source>
        <dbReference type="EMBL" id="VDN48491.1"/>
    </source>
</evidence>
<dbReference type="AlphaFoldDB" id="A0A3P7PZC9"/>
<dbReference type="SUPFAM" id="SSF55594">
    <property type="entry name" value="HPr-like"/>
    <property type="match status" value="1"/>
</dbReference>
<dbReference type="PANTHER" id="PTHR33705:SF2">
    <property type="entry name" value="PHOSPHOCARRIER PROTEIN NPR"/>
    <property type="match status" value="1"/>
</dbReference>
<dbReference type="NCBIfam" id="TIGR01003">
    <property type="entry name" value="PTS_HPr_family"/>
    <property type="match status" value="1"/>
</dbReference>
<evidence type="ECO:0000313" key="8">
    <source>
        <dbReference type="Proteomes" id="UP000279029"/>
    </source>
</evidence>
<comment type="subcellular location">
    <subcellularLocation>
        <location evidence="2">Cytoplasm</location>
    </subcellularLocation>
</comment>
<dbReference type="InterPro" id="IPR050399">
    <property type="entry name" value="HPr"/>
</dbReference>
<dbReference type="PROSITE" id="PS51350">
    <property type="entry name" value="PTS_HPR_DOM"/>
    <property type="match status" value="1"/>
</dbReference>
<dbReference type="Proteomes" id="UP000279029">
    <property type="component" value="Chromosome"/>
</dbReference>
<organism evidence="7 8">
    <name type="scientific">Petrocella atlantisensis</name>
    <dbReference type="NCBI Taxonomy" id="2173034"/>
    <lineage>
        <taxon>Bacteria</taxon>
        <taxon>Bacillati</taxon>
        <taxon>Bacillota</taxon>
        <taxon>Clostridia</taxon>
        <taxon>Lachnospirales</taxon>
        <taxon>Vallitaleaceae</taxon>
        <taxon>Petrocella</taxon>
    </lineage>
</organism>
<accession>A0A3P7PZC9</accession>
<evidence type="ECO:0000256" key="1">
    <source>
        <dbReference type="ARBA" id="ARBA00003681"/>
    </source>
</evidence>
<dbReference type="PANTHER" id="PTHR33705">
    <property type="entry name" value="PHOSPHOCARRIER PROTEIN HPR"/>
    <property type="match status" value="1"/>
</dbReference>
<dbReference type="EMBL" id="LR130778">
    <property type="protein sequence ID" value="VDN48491.1"/>
    <property type="molecule type" value="Genomic_DNA"/>
</dbReference>
<dbReference type="KEGG" id="cbar:PATL70BA_2591"/>
<evidence type="ECO:0000256" key="3">
    <source>
        <dbReference type="ARBA" id="ARBA00020422"/>
    </source>
</evidence>
<keyword evidence="5" id="KW-0598">Phosphotransferase system</keyword>
<reference evidence="7 8" key="1">
    <citation type="submission" date="2018-09" db="EMBL/GenBank/DDBJ databases">
        <authorList>
            <person name="Postec A."/>
        </authorList>
    </citation>
    <scope>NUCLEOTIDE SEQUENCE [LARGE SCALE GENOMIC DNA]</scope>
    <source>
        <strain evidence="7">70B-A</strain>
    </source>
</reference>
<dbReference type="GO" id="GO:0005737">
    <property type="term" value="C:cytoplasm"/>
    <property type="evidence" value="ECO:0007669"/>
    <property type="project" value="UniProtKB-SubCell"/>
</dbReference>
<dbReference type="InterPro" id="IPR035895">
    <property type="entry name" value="HPr-like_sf"/>
</dbReference>
<dbReference type="CDD" id="cd00367">
    <property type="entry name" value="PTS-HPr_like"/>
    <property type="match status" value="1"/>
</dbReference>
<dbReference type="RefSeq" id="WP_125137614.1">
    <property type="nucleotide sequence ID" value="NZ_LR130778.1"/>
</dbReference>
<keyword evidence="4" id="KW-0963">Cytoplasm</keyword>
<dbReference type="OrthoDB" id="9809047at2"/>
<dbReference type="Gene3D" id="3.30.1340.10">
    <property type="entry name" value="HPr-like"/>
    <property type="match status" value="1"/>
</dbReference>
<proteinExistence type="predicted"/>
<evidence type="ECO:0000256" key="5">
    <source>
        <dbReference type="ARBA" id="ARBA00022683"/>
    </source>
</evidence>
<dbReference type="PROSITE" id="PS00369">
    <property type="entry name" value="PTS_HPR_HIS"/>
    <property type="match status" value="1"/>
</dbReference>
<dbReference type="InterPro" id="IPR000032">
    <property type="entry name" value="HPr-like"/>
</dbReference>
<dbReference type="InterPro" id="IPR001020">
    <property type="entry name" value="PTS_HPr_His_P_site"/>
</dbReference>
<dbReference type="PROSITE" id="PS00589">
    <property type="entry name" value="PTS_HPR_SER"/>
    <property type="match status" value="1"/>
</dbReference>
<dbReference type="GO" id="GO:0009401">
    <property type="term" value="P:phosphoenolpyruvate-dependent sugar phosphotransferase system"/>
    <property type="evidence" value="ECO:0007669"/>
    <property type="project" value="UniProtKB-KW"/>
</dbReference>